<evidence type="ECO:0000256" key="1">
    <source>
        <dbReference type="ARBA" id="ARBA00001946"/>
    </source>
</evidence>
<comment type="caution">
    <text evidence="3">The sequence shown here is derived from an EMBL/GenBank/DDBJ whole genome shotgun (WGS) entry which is preliminary data.</text>
</comment>
<dbReference type="Gene3D" id="3.90.79.10">
    <property type="entry name" value="Nucleoside Triphosphate Pyrophosphohydrolase"/>
    <property type="match status" value="1"/>
</dbReference>
<accession>A0A7C1X1Y2</accession>
<comment type="cofactor">
    <cofactor evidence="1">
        <name>Mg(2+)</name>
        <dbReference type="ChEBI" id="CHEBI:18420"/>
    </cofactor>
</comment>
<dbReference type="Pfam" id="PF00293">
    <property type="entry name" value="NUDIX"/>
    <property type="match status" value="1"/>
</dbReference>
<keyword evidence="2" id="KW-0378">Hydrolase</keyword>
<sequence>MPTPDVLAVFTVTLLFAGDRCLLLERSSDRARLPGFWTGIGGRVEPHELNRLAEAARRELAEETGVPLDSLPTIVLRRVLLQHRPTSAELTVLLYFTGELPEPIPLPPGPEGVFHWVNTSTLETLPLADNARLVLPYLVTDQVRDPQGIEPVKLGIARCDARGRVVDVLWG</sequence>
<dbReference type="InterPro" id="IPR015797">
    <property type="entry name" value="NUDIX_hydrolase-like_dom_sf"/>
</dbReference>
<evidence type="ECO:0000256" key="2">
    <source>
        <dbReference type="ARBA" id="ARBA00022801"/>
    </source>
</evidence>
<reference evidence="3" key="1">
    <citation type="journal article" date="2020" name="mSystems">
        <title>Genome- and Community-Level Interaction Insights into Carbon Utilization and Element Cycling Functions of Hydrothermarchaeota in Hydrothermal Sediment.</title>
        <authorList>
            <person name="Zhou Z."/>
            <person name="Liu Y."/>
            <person name="Xu W."/>
            <person name="Pan J."/>
            <person name="Luo Z.H."/>
            <person name="Li M."/>
        </authorList>
    </citation>
    <scope>NUCLEOTIDE SEQUENCE [LARGE SCALE GENOMIC DNA]</scope>
    <source>
        <strain evidence="3">SpSt-222</strain>
    </source>
</reference>
<organism evidence="3">
    <name type="scientific">Thermomicrobium roseum</name>
    <dbReference type="NCBI Taxonomy" id="500"/>
    <lineage>
        <taxon>Bacteria</taxon>
        <taxon>Pseudomonadati</taxon>
        <taxon>Thermomicrobiota</taxon>
        <taxon>Thermomicrobia</taxon>
        <taxon>Thermomicrobiales</taxon>
        <taxon>Thermomicrobiaceae</taxon>
        <taxon>Thermomicrobium</taxon>
    </lineage>
</organism>
<gene>
    <name evidence="3" type="ORF">ENP47_00560</name>
</gene>
<dbReference type="InterPro" id="IPR000086">
    <property type="entry name" value="NUDIX_hydrolase_dom"/>
</dbReference>
<dbReference type="PANTHER" id="PTHR43046">
    <property type="entry name" value="GDP-MANNOSE MANNOSYL HYDROLASE"/>
    <property type="match status" value="1"/>
</dbReference>
<dbReference type="GO" id="GO:0016787">
    <property type="term" value="F:hydrolase activity"/>
    <property type="evidence" value="ECO:0007669"/>
    <property type="project" value="UniProtKB-KW"/>
</dbReference>
<evidence type="ECO:0000313" key="3">
    <source>
        <dbReference type="EMBL" id="HEF64095.1"/>
    </source>
</evidence>
<dbReference type="AlphaFoldDB" id="A0A7C1X1Y2"/>
<dbReference type="PANTHER" id="PTHR43046:SF14">
    <property type="entry name" value="MUTT_NUDIX FAMILY PROTEIN"/>
    <property type="match status" value="1"/>
</dbReference>
<dbReference type="EMBL" id="DSJL01000001">
    <property type="protein sequence ID" value="HEF64095.1"/>
    <property type="molecule type" value="Genomic_DNA"/>
</dbReference>
<protein>
    <submittedName>
        <fullName evidence="3">NUDIX domain-containing protein</fullName>
    </submittedName>
</protein>
<proteinExistence type="predicted"/>
<dbReference type="PROSITE" id="PS51462">
    <property type="entry name" value="NUDIX"/>
    <property type="match status" value="1"/>
</dbReference>
<name>A0A7C1X1Y2_THERO</name>
<dbReference type="SUPFAM" id="SSF55811">
    <property type="entry name" value="Nudix"/>
    <property type="match status" value="1"/>
</dbReference>